<evidence type="ECO:0000313" key="2">
    <source>
        <dbReference type="Proteomes" id="UP000017836"/>
    </source>
</evidence>
<organism evidence="1 2">
    <name type="scientific">Amborella trichopoda</name>
    <dbReference type="NCBI Taxonomy" id="13333"/>
    <lineage>
        <taxon>Eukaryota</taxon>
        <taxon>Viridiplantae</taxon>
        <taxon>Streptophyta</taxon>
        <taxon>Embryophyta</taxon>
        <taxon>Tracheophyta</taxon>
        <taxon>Spermatophyta</taxon>
        <taxon>Magnoliopsida</taxon>
        <taxon>Amborellales</taxon>
        <taxon>Amborellaceae</taxon>
        <taxon>Amborella</taxon>
    </lineage>
</organism>
<keyword evidence="2" id="KW-1185">Reference proteome</keyword>
<accession>W1NSP9</accession>
<evidence type="ECO:0000313" key="1">
    <source>
        <dbReference type="EMBL" id="ERM97845.1"/>
    </source>
</evidence>
<proteinExistence type="predicted"/>
<dbReference type="EMBL" id="KI395787">
    <property type="protein sequence ID" value="ERM97845.1"/>
    <property type="molecule type" value="Genomic_DNA"/>
</dbReference>
<dbReference type="HOGENOM" id="CLU_2708166_0_0_1"/>
<dbReference type="Proteomes" id="UP000017836">
    <property type="component" value="Unassembled WGS sequence"/>
</dbReference>
<sequence length="73" mass="8370">MTLLVVIDDLSLEYNEKRTELDKWCQEYLANLANFWGLEGYMAEVRGLIERLDPVVTDIVGCIIKTSHPSQDP</sequence>
<name>W1NSP9_AMBTC</name>
<gene>
    <name evidence="1" type="ORF">AMTR_s00118p00122390</name>
</gene>
<dbReference type="AlphaFoldDB" id="W1NSP9"/>
<dbReference type="Gramene" id="ERM97845">
    <property type="protein sequence ID" value="ERM97845"/>
    <property type="gene ID" value="AMTR_s00118p00122390"/>
</dbReference>
<protein>
    <submittedName>
        <fullName evidence="1">Uncharacterized protein</fullName>
    </submittedName>
</protein>
<reference evidence="2" key="1">
    <citation type="journal article" date="2013" name="Science">
        <title>The Amborella genome and the evolution of flowering plants.</title>
        <authorList>
            <consortium name="Amborella Genome Project"/>
        </authorList>
    </citation>
    <scope>NUCLEOTIDE SEQUENCE [LARGE SCALE GENOMIC DNA]</scope>
</reference>